<dbReference type="EMBL" id="MLYO01000009">
    <property type="protein sequence ID" value="OIK07697.1"/>
    <property type="molecule type" value="Genomic_DNA"/>
</dbReference>
<evidence type="ECO:0000256" key="1">
    <source>
        <dbReference type="SAM" id="MobiDB-lite"/>
    </source>
</evidence>
<gene>
    <name evidence="2" type="ORF">BIV23_01555</name>
</gene>
<keyword evidence="3" id="KW-1185">Reference proteome</keyword>
<feature type="region of interest" description="Disordered" evidence="1">
    <location>
        <begin position="1"/>
        <end position="34"/>
    </location>
</feature>
<dbReference type="RefSeq" id="WP_071378871.1">
    <property type="nucleotide sequence ID" value="NZ_MLYO01000009.1"/>
</dbReference>
<dbReference type="Proteomes" id="UP000179642">
    <property type="component" value="Unassembled WGS sequence"/>
</dbReference>
<reference evidence="2 3" key="1">
    <citation type="submission" date="2016-10" db="EMBL/GenBank/DDBJ databases">
        <title>Genome sequence of Streptomyces sp. MUSC 1.</title>
        <authorList>
            <person name="Lee L.-H."/>
            <person name="Ser H.-L."/>
            <person name="Law J.W.-F."/>
        </authorList>
    </citation>
    <scope>NUCLEOTIDE SEQUENCE [LARGE SCALE GENOMIC DNA]</scope>
    <source>
        <strain evidence="2 3">MUSC 1</strain>
    </source>
</reference>
<dbReference type="AlphaFoldDB" id="A0A1S2QPZ0"/>
<evidence type="ECO:0000313" key="2">
    <source>
        <dbReference type="EMBL" id="OIK07697.1"/>
    </source>
</evidence>
<evidence type="ECO:0000313" key="3">
    <source>
        <dbReference type="Proteomes" id="UP000179642"/>
    </source>
</evidence>
<proteinExistence type="predicted"/>
<sequence>MAFAAGVTSGDANAPAGIGEVPENNPHPLAPLTRLSRHGSPLIPWRQLMDLMHLAQLMHAPGAEPLDPRDRGADQIR</sequence>
<protein>
    <submittedName>
        <fullName evidence="2">Uncharacterized protein</fullName>
    </submittedName>
</protein>
<organism evidence="2 3">
    <name type="scientific">Streptomyces monashensis</name>
    <dbReference type="NCBI Taxonomy" id="1678012"/>
    <lineage>
        <taxon>Bacteria</taxon>
        <taxon>Bacillati</taxon>
        <taxon>Actinomycetota</taxon>
        <taxon>Actinomycetes</taxon>
        <taxon>Kitasatosporales</taxon>
        <taxon>Streptomycetaceae</taxon>
        <taxon>Streptomyces</taxon>
    </lineage>
</organism>
<comment type="caution">
    <text evidence="2">The sequence shown here is derived from an EMBL/GenBank/DDBJ whole genome shotgun (WGS) entry which is preliminary data.</text>
</comment>
<name>A0A1S2QPZ0_9ACTN</name>
<accession>A0A1S2QPZ0</accession>